<evidence type="ECO:0000313" key="3">
    <source>
        <dbReference type="Proteomes" id="UP000284902"/>
    </source>
</evidence>
<organism evidence="2 3">
    <name type="scientific">[Ruminococcus] lactaris</name>
    <dbReference type="NCBI Taxonomy" id="46228"/>
    <lineage>
        <taxon>Bacteria</taxon>
        <taxon>Bacillati</taxon>
        <taxon>Bacillota</taxon>
        <taxon>Clostridia</taxon>
        <taxon>Lachnospirales</taxon>
        <taxon>Lachnospiraceae</taxon>
        <taxon>Mediterraneibacter</taxon>
    </lineage>
</organism>
<comment type="caution">
    <text evidence="2">The sequence shown here is derived from an EMBL/GenBank/DDBJ whole genome shotgun (WGS) entry which is preliminary data.</text>
</comment>
<dbReference type="RefSeq" id="WP_118212406.1">
    <property type="nucleotide sequence ID" value="NZ_JAQEAN010000005.1"/>
</dbReference>
<proteinExistence type="predicted"/>
<reference evidence="2 3" key="1">
    <citation type="submission" date="2018-08" db="EMBL/GenBank/DDBJ databases">
        <title>A genome reference for cultivated species of the human gut microbiota.</title>
        <authorList>
            <person name="Zou Y."/>
            <person name="Xue W."/>
            <person name="Luo G."/>
        </authorList>
    </citation>
    <scope>NUCLEOTIDE SEQUENCE [LARGE SCALE GENOMIC DNA]</scope>
    <source>
        <strain evidence="2 3">AM25-1LB</strain>
    </source>
</reference>
<protein>
    <recommendedName>
        <fullName evidence="4">Phage gp6-like head-tail connector protein</fullName>
    </recommendedName>
</protein>
<dbReference type="InterPro" id="IPR021146">
    <property type="entry name" value="Phage_gp6-like_head-tail"/>
</dbReference>
<feature type="compositionally biased region" description="Low complexity" evidence="1">
    <location>
        <begin position="67"/>
        <end position="83"/>
    </location>
</feature>
<dbReference type="InterPro" id="IPR053746">
    <property type="entry name" value="Viral_HT_Connector_Assembly"/>
</dbReference>
<dbReference type="AlphaFoldDB" id="A0A414P9L8"/>
<evidence type="ECO:0008006" key="4">
    <source>
        <dbReference type="Google" id="ProtNLM"/>
    </source>
</evidence>
<dbReference type="Gene3D" id="1.10.246.150">
    <property type="match status" value="1"/>
</dbReference>
<evidence type="ECO:0000313" key="2">
    <source>
        <dbReference type="EMBL" id="RHF62907.1"/>
    </source>
</evidence>
<name>A0A414P9L8_9FIRM</name>
<gene>
    <name evidence="2" type="ORF">DW672_01815</name>
</gene>
<dbReference type="EMBL" id="QRHG01000003">
    <property type="protein sequence ID" value="RHF62907.1"/>
    <property type="molecule type" value="Genomic_DNA"/>
</dbReference>
<feature type="region of interest" description="Disordered" evidence="1">
    <location>
        <begin position="65"/>
        <end position="87"/>
    </location>
</feature>
<dbReference type="Pfam" id="PF05135">
    <property type="entry name" value="Phage_connect_1"/>
    <property type="match status" value="1"/>
</dbReference>
<sequence>MENEILNSLLKRPGLDAQVELLEDMIRDSMDEIRALLNYEKEEPLPEGVAPIVKELTLIRFNRDGTEGIQSESQSSGGSTTYSDELPDRIKRILRKYRRLPR</sequence>
<accession>A0A414P9L8</accession>
<evidence type="ECO:0000256" key="1">
    <source>
        <dbReference type="SAM" id="MobiDB-lite"/>
    </source>
</evidence>
<dbReference type="Proteomes" id="UP000284902">
    <property type="component" value="Unassembled WGS sequence"/>
</dbReference>